<reference evidence="6 7" key="1">
    <citation type="submission" date="2019-02" db="EMBL/GenBank/DDBJ databases">
        <title>Deep-cultivation of Planctomycetes and their phenomic and genomic characterization uncovers novel biology.</title>
        <authorList>
            <person name="Wiegand S."/>
            <person name="Jogler M."/>
            <person name="Boedeker C."/>
            <person name="Pinto D."/>
            <person name="Vollmers J."/>
            <person name="Rivas-Marin E."/>
            <person name="Kohn T."/>
            <person name="Peeters S.H."/>
            <person name="Heuer A."/>
            <person name="Rast P."/>
            <person name="Oberbeckmann S."/>
            <person name="Bunk B."/>
            <person name="Jeske O."/>
            <person name="Meyerdierks A."/>
            <person name="Storesund J.E."/>
            <person name="Kallscheuer N."/>
            <person name="Luecker S."/>
            <person name="Lage O.M."/>
            <person name="Pohl T."/>
            <person name="Merkel B.J."/>
            <person name="Hornburger P."/>
            <person name="Mueller R.-W."/>
            <person name="Bruemmer F."/>
            <person name="Labrenz M."/>
            <person name="Spormann A.M."/>
            <person name="Op den Camp H."/>
            <person name="Overmann J."/>
            <person name="Amann R."/>
            <person name="Jetten M.S.M."/>
            <person name="Mascher T."/>
            <person name="Medema M.H."/>
            <person name="Devos D.P."/>
            <person name="Kaster A.-K."/>
            <person name="Ovreas L."/>
            <person name="Rohde M."/>
            <person name="Galperin M.Y."/>
            <person name="Jogler C."/>
        </authorList>
    </citation>
    <scope>NUCLEOTIDE SEQUENCE [LARGE SCALE GENOMIC DNA]</scope>
    <source>
        <strain evidence="6 7">SV_7m_r</strain>
    </source>
</reference>
<dbReference type="AlphaFoldDB" id="A0A517SVL5"/>
<dbReference type="PANTHER" id="PTHR30349">
    <property type="entry name" value="PHAGE INTEGRASE-RELATED"/>
    <property type="match status" value="1"/>
</dbReference>
<evidence type="ECO:0000259" key="5">
    <source>
        <dbReference type="PROSITE" id="PS51898"/>
    </source>
</evidence>
<dbReference type="Proteomes" id="UP000315003">
    <property type="component" value="Chromosome"/>
</dbReference>
<feature type="domain" description="Tyr recombinase" evidence="5">
    <location>
        <begin position="238"/>
        <end position="451"/>
    </location>
</feature>
<evidence type="ECO:0000256" key="1">
    <source>
        <dbReference type="ARBA" id="ARBA00008857"/>
    </source>
</evidence>
<dbReference type="InterPro" id="IPR010998">
    <property type="entry name" value="Integrase_recombinase_N"/>
</dbReference>
<dbReference type="EMBL" id="CP036272">
    <property type="protein sequence ID" value="QDT60177.1"/>
    <property type="molecule type" value="Genomic_DNA"/>
</dbReference>
<dbReference type="Gene3D" id="1.10.443.10">
    <property type="entry name" value="Intergrase catalytic core"/>
    <property type="match status" value="1"/>
</dbReference>
<dbReference type="GO" id="GO:0006310">
    <property type="term" value="P:DNA recombination"/>
    <property type="evidence" value="ECO:0007669"/>
    <property type="project" value="UniProtKB-KW"/>
</dbReference>
<keyword evidence="7" id="KW-1185">Reference proteome</keyword>
<name>A0A517SVL5_9BACT</name>
<dbReference type="GO" id="GO:0015074">
    <property type="term" value="P:DNA integration"/>
    <property type="evidence" value="ECO:0007669"/>
    <property type="project" value="UniProtKB-KW"/>
</dbReference>
<evidence type="ECO:0000313" key="6">
    <source>
        <dbReference type="EMBL" id="QDT60177.1"/>
    </source>
</evidence>
<dbReference type="Pfam" id="PF00589">
    <property type="entry name" value="Phage_integrase"/>
    <property type="match status" value="1"/>
</dbReference>
<gene>
    <name evidence="6" type="primary">xerD_3</name>
    <name evidence="6" type="ORF">SV7mr_26940</name>
</gene>
<keyword evidence="3" id="KW-0238">DNA-binding</keyword>
<keyword evidence="4" id="KW-0233">DNA recombination</keyword>
<protein>
    <submittedName>
        <fullName evidence="6">Tyrosine recombinase XerD</fullName>
    </submittedName>
</protein>
<proteinExistence type="inferred from homology"/>
<dbReference type="SUPFAM" id="SSF56349">
    <property type="entry name" value="DNA breaking-rejoining enzymes"/>
    <property type="match status" value="1"/>
</dbReference>
<dbReference type="InterPro" id="IPR004107">
    <property type="entry name" value="Integrase_SAM-like_N"/>
</dbReference>
<sequence length="461" mass="52692">MSAERFGQILDVMNLNETDRRSFPKWVHSYASFHQELERWFDASELLPMDTDRVISFLRSLRDSGVPARRRLYAARAMEVYQSAVLRHSAVDFPRIRATLDEIARREDLDGGEASGGTAKPLEQMLVPGEGNAGSIDPTEPEVVQRMRARLRTLHHPRSTETAYIGWVTRFIRHLDDEQLERYGEPEIGEFLSDLAVTQMVSASTQNQALSALLFLYTKVFSRNVQFVNSVRAKAGEYRPIVLTKNEVSELFPYFGGVYQMMFLLMYGSGLRHRECRTLRVKDLCFDSRQILVRDGKGQKDRVTVLPDSAVTALRRQLSRVKMVHEGDLENGFGSVYLPFALARKYPNAATSFGWQYLFPSPRISKDPRSGMMRRHHLHEGTFRTHFKRALVQTEIVKPAVPHTLRHSFATHMLEDGADIRTVQELLGHKDVTTTQIYTHVMNRPGLAVHSPSDRLGLLKH</sequence>
<dbReference type="Gene3D" id="1.10.150.130">
    <property type="match status" value="1"/>
</dbReference>
<evidence type="ECO:0000256" key="2">
    <source>
        <dbReference type="ARBA" id="ARBA00022908"/>
    </source>
</evidence>
<dbReference type="InterPro" id="IPR013762">
    <property type="entry name" value="Integrase-like_cat_sf"/>
</dbReference>
<dbReference type="NCBIfam" id="TIGR02249">
    <property type="entry name" value="integrase_gron"/>
    <property type="match status" value="1"/>
</dbReference>
<dbReference type="PANTHER" id="PTHR30349:SF64">
    <property type="entry name" value="PROPHAGE INTEGRASE INTD-RELATED"/>
    <property type="match status" value="1"/>
</dbReference>
<evidence type="ECO:0000256" key="4">
    <source>
        <dbReference type="ARBA" id="ARBA00023172"/>
    </source>
</evidence>
<dbReference type="InterPro" id="IPR002104">
    <property type="entry name" value="Integrase_catalytic"/>
</dbReference>
<accession>A0A517SVL5</accession>
<comment type="similarity">
    <text evidence="1">Belongs to the 'phage' integrase family.</text>
</comment>
<evidence type="ECO:0000256" key="3">
    <source>
        <dbReference type="ARBA" id="ARBA00023125"/>
    </source>
</evidence>
<dbReference type="InterPro" id="IPR011010">
    <property type="entry name" value="DNA_brk_join_enz"/>
</dbReference>
<organism evidence="6 7">
    <name type="scientific">Stieleria bergensis</name>
    <dbReference type="NCBI Taxonomy" id="2528025"/>
    <lineage>
        <taxon>Bacteria</taxon>
        <taxon>Pseudomonadati</taxon>
        <taxon>Planctomycetota</taxon>
        <taxon>Planctomycetia</taxon>
        <taxon>Pirellulales</taxon>
        <taxon>Pirellulaceae</taxon>
        <taxon>Stieleria</taxon>
    </lineage>
</organism>
<dbReference type="InterPro" id="IPR011946">
    <property type="entry name" value="Integrase_integron-type"/>
</dbReference>
<dbReference type="Pfam" id="PF13495">
    <property type="entry name" value="Phage_int_SAM_4"/>
    <property type="match status" value="1"/>
</dbReference>
<keyword evidence="2" id="KW-0229">DNA integration</keyword>
<dbReference type="PROSITE" id="PS51898">
    <property type="entry name" value="TYR_RECOMBINASE"/>
    <property type="match status" value="1"/>
</dbReference>
<dbReference type="GO" id="GO:0003677">
    <property type="term" value="F:DNA binding"/>
    <property type="evidence" value="ECO:0007669"/>
    <property type="project" value="UniProtKB-KW"/>
</dbReference>
<dbReference type="InterPro" id="IPR050090">
    <property type="entry name" value="Tyrosine_recombinase_XerCD"/>
</dbReference>
<evidence type="ECO:0000313" key="7">
    <source>
        <dbReference type="Proteomes" id="UP000315003"/>
    </source>
</evidence>